<evidence type="ECO:0000259" key="1">
    <source>
        <dbReference type="Pfam" id="PF09937"/>
    </source>
</evidence>
<accession>A0A0C6FAB8</accession>
<protein>
    <recommendedName>
        <fullName evidence="1">DUF2169 domain-containing protein</fullName>
    </recommendedName>
</protein>
<sequence length="359" mass="38566">MLIRNDTPFAALGFGDLHRDGIGMAVVAVRGRYDLSAEGALSLADTQALVLNDVYAGDPHRTPLVQVGDLIPYKPGADVTVLGHAHAPGGRPARSWTVALTVGETRAALRVHGPRAWQPALRFLRPTWKLGPAEPATRVPLDYRLAAGGRIVGDPEGTTSPDNPIGPGQLHRDWSPVGRVLPAPRIEAPEAALADPFAVARPAGFGPVPPFWRWREGHCGTRDEAWLRERCPQMPADFDYRFFQTAAPALIRPRLHGDETVRLDGLVPGGALTFRLPGLVPVAHHAWFDGRAVSARLHLDGVHLDLRAEAAPWRVDLTWRGWVARCPAYHGAVLALASLAEAAGLAVSGEHGLSEEAGS</sequence>
<dbReference type="OrthoDB" id="237820at2"/>
<organism evidence="2 3">
    <name type="scientific">Methylobacterium aquaticum</name>
    <dbReference type="NCBI Taxonomy" id="270351"/>
    <lineage>
        <taxon>Bacteria</taxon>
        <taxon>Pseudomonadati</taxon>
        <taxon>Pseudomonadota</taxon>
        <taxon>Alphaproteobacteria</taxon>
        <taxon>Hyphomicrobiales</taxon>
        <taxon>Methylobacteriaceae</taxon>
        <taxon>Methylobacterium</taxon>
    </lineage>
</organism>
<evidence type="ECO:0000313" key="3">
    <source>
        <dbReference type="Proteomes" id="UP000061432"/>
    </source>
</evidence>
<dbReference type="Proteomes" id="UP000061432">
    <property type="component" value="Plasmid pMaq22A_1p"/>
</dbReference>
<feature type="domain" description="DUF2169" evidence="1">
    <location>
        <begin position="23"/>
        <end position="320"/>
    </location>
</feature>
<dbReference type="Pfam" id="PF09937">
    <property type="entry name" value="DUF2169"/>
    <property type="match status" value="1"/>
</dbReference>
<dbReference type="KEGG" id="maqu:Maq22A_1p37710"/>
<evidence type="ECO:0000313" key="2">
    <source>
        <dbReference type="EMBL" id="BAQ49716.1"/>
    </source>
</evidence>
<keyword evidence="2" id="KW-0614">Plasmid</keyword>
<dbReference type="InterPro" id="IPR018683">
    <property type="entry name" value="DUF2169"/>
</dbReference>
<name>A0A0C6FAB8_9HYPH</name>
<dbReference type="AlphaFoldDB" id="A0A0C6FAB8"/>
<reference evidence="3" key="2">
    <citation type="submission" date="2015-01" db="EMBL/GenBank/DDBJ databases">
        <title>Complete genome sequence of Methylobacterium aquaticum strain 22A.</title>
        <authorList>
            <person name="Tani A."/>
            <person name="Ogura Y."/>
            <person name="Hayashi T."/>
        </authorList>
    </citation>
    <scope>NUCLEOTIDE SEQUENCE [LARGE SCALE GENOMIC DNA]</scope>
    <source>
        <strain evidence="3">MA-22A</strain>
        <plasmid evidence="3">Plasmid pMaq22A_1p DNA</plasmid>
    </source>
</reference>
<reference evidence="2 3" key="1">
    <citation type="journal article" date="2015" name="Genome Announc.">
        <title>Complete Genome Sequence of Methylobacterium aquaticum Strain 22A, Isolated from Racomitrium japonicum Moss.</title>
        <authorList>
            <person name="Tani A."/>
            <person name="Ogura Y."/>
            <person name="Hayashi T."/>
            <person name="Kimbara K."/>
        </authorList>
    </citation>
    <scope>NUCLEOTIDE SEQUENCE [LARGE SCALE GENOMIC DNA]</scope>
    <source>
        <strain evidence="2 3">MA-22A</strain>
        <plasmid evidence="3">Plasmid pMaq22A_1p DNA</plasmid>
    </source>
</reference>
<proteinExistence type="predicted"/>
<gene>
    <name evidence="2" type="ORF">Maq22A_1p37710</name>
</gene>
<dbReference type="RefSeq" id="WP_060850721.1">
    <property type="nucleotide sequence ID" value="NZ_AP014705.1"/>
</dbReference>
<geneLocation type="plasmid" evidence="3">
    <name>pMaq22A_1p DNA</name>
</geneLocation>
<dbReference type="PATRIC" id="fig|270351.10.peg.6816"/>
<dbReference type="EMBL" id="AP014705">
    <property type="protein sequence ID" value="BAQ49716.1"/>
    <property type="molecule type" value="Genomic_DNA"/>
</dbReference>